<dbReference type="Proteomes" id="UP001589750">
    <property type="component" value="Unassembled WGS sequence"/>
</dbReference>
<evidence type="ECO:0000256" key="3">
    <source>
        <dbReference type="ARBA" id="ARBA00023163"/>
    </source>
</evidence>
<proteinExistence type="predicted"/>
<keyword evidence="2 4" id="KW-0238">DNA-binding</keyword>
<dbReference type="Pfam" id="PF17754">
    <property type="entry name" value="TetR_C_14"/>
    <property type="match status" value="1"/>
</dbReference>
<name>A0ABV5KAL7_9ACTN</name>
<evidence type="ECO:0000256" key="1">
    <source>
        <dbReference type="ARBA" id="ARBA00023015"/>
    </source>
</evidence>
<dbReference type="PRINTS" id="PR00455">
    <property type="entry name" value="HTHTETR"/>
</dbReference>
<dbReference type="PANTHER" id="PTHR30055">
    <property type="entry name" value="HTH-TYPE TRANSCRIPTIONAL REGULATOR RUTR"/>
    <property type="match status" value="1"/>
</dbReference>
<feature type="domain" description="HTH tetR-type" evidence="5">
    <location>
        <begin position="10"/>
        <end position="70"/>
    </location>
</feature>
<feature type="DNA-binding region" description="H-T-H motif" evidence="4">
    <location>
        <begin position="33"/>
        <end position="52"/>
    </location>
</feature>
<dbReference type="InterPro" id="IPR050109">
    <property type="entry name" value="HTH-type_TetR-like_transc_reg"/>
</dbReference>
<dbReference type="Pfam" id="PF00440">
    <property type="entry name" value="TetR_N"/>
    <property type="match status" value="1"/>
</dbReference>
<dbReference type="EMBL" id="JBHMDG010000013">
    <property type="protein sequence ID" value="MFB9313778.1"/>
    <property type="molecule type" value="Genomic_DNA"/>
</dbReference>
<dbReference type="PANTHER" id="PTHR30055:SF238">
    <property type="entry name" value="MYCOFACTOCIN BIOSYNTHESIS TRANSCRIPTIONAL REGULATOR MFTR-RELATED"/>
    <property type="match status" value="1"/>
</dbReference>
<keyword evidence="7" id="KW-1185">Reference proteome</keyword>
<gene>
    <name evidence="6" type="ORF">ACFFRI_12060</name>
</gene>
<accession>A0ABV5KAL7</accession>
<evidence type="ECO:0000313" key="6">
    <source>
        <dbReference type="EMBL" id="MFB9313778.1"/>
    </source>
</evidence>
<dbReference type="SUPFAM" id="SSF46689">
    <property type="entry name" value="Homeodomain-like"/>
    <property type="match status" value="1"/>
</dbReference>
<dbReference type="InterPro" id="IPR041347">
    <property type="entry name" value="MftR_C"/>
</dbReference>
<dbReference type="Gene3D" id="1.10.10.60">
    <property type="entry name" value="Homeodomain-like"/>
    <property type="match status" value="1"/>
</dbReference>
<organism evidence="6 7">
    <name type="scientific">Nocardioides plantarum</name>
    <dbReference type="NCBI Taxonomy" id="29299"/>
    <lineage>
        <taxon>Bacteria</taxon>
        <taxon>Bacillati</taxon>
        <taxon>Actinomycetota</taxon>
        <taxon>Actinomycetes</taxon>
        <taxon>Propionibacteriales</taxon>
        <taxon>Nocardioidaceae</taxon>
        <taxon>Nocardioides</taxon>
    </lineage>
</organism>
<evidence type="ECO:0000259" key="5">
    <source>
        <dbReference type="PROSITE" id="PS50977"/>
    </source>
</evidence>
<evidence type="ECO:0000256" key="4">
    <source>
        <dbReference type="PROSITE-ProRule" id="PRU00335"/>
    </source>
</evidence>
<protein>
    <submittedName>
        <fullName evidence="6">TetR family transcriptional regulator</fullName>
    </submittedName>
</protein>
<evidence type="ECO:0000313" key="7">
    <source>
        <dbReference type="Proteomes" id="UP001589750"/>
    </source>
</evidence>
<dbReference type="Gene3D" id="1.10.357.10">
    <property type="entry name" value="Tetracycline Repressor, domain 2"/>
    <property type="match status" value="1"/>
</dbReference>
<dbReference type="InterPro" id="IPR001647">
    <property type="entry name" value="HTH_TetR"/>
</dbReference>
<keyword evidence="3" id="KW-0804">Transcription</keyword>
<dbReference type="RefSeq" id="WP_140007241.1">
    <property type="nucleotide sequence ID" value="NZ_JBHMDG010000013.1"/>
</dbReference>
<keyword evidence="1" id="KW-0805">Transcription regulation</keyword>
<dbReference type="InterPro" id="IPR009057">
    <property type="entry name" value="Homeodomain-like_sf"/>
</dbReference>
<reference evidence="6 7" key="1">
    <citation type="submission" date="2024-09" db="EMBL/GenBank/DDBJ databases">
        <authorList>
            <person name="Sun Q."/>
            <person name="Mori K."/>
        </authorList>
    </citation>
    <scope>NUCLEOTIDE SEQUENCE [LARGE SCALE GENOMIC DNA]</scope>
    <source>
        <strain evidence="6 7">JCM 9626</strain>
    </source>
</reference>
<dbReference type="PROSITE" id="PS50977">
    <property type="entry name" value="HTH_TETR_2"/>
    <property type="match status" value="1"/>
</dbReference>
<sequence length="187" mass="20524">MSGLRERRRVELRERIDRVALELFARDGYEAVTVEAIAAEVGVSLSTLFRHVASKEDLLVGVVRTGRAAIVRAFAERPADEPVGDGLVAAILHRTEQFADETTVIDLWRRAMASAPARVRRASLLDAAERAELVALVGERLGVDPAVDVRPGALVAGRLAAAEHAYEHWLEHEPDRSLHELTRQALG</sequence>
<comment type="caution">
    <text evidence="6">The sequence shown here is derived from an EMBL/GenBank/DDBJ whole genome shotgun (WGS) entry which is preliminary data.</text>
</comment>
<evidence type="ECO:0000256" key="2">
    <source>
        <dbReference type="ARBA" id="ARBA00023125"/>
    </source>
</evidence>